<accession>A0A9Q0G7E5</accession>
<proteinExistence type="predicted"/>
<reference evidence="1" key="2">
    <citation type="journal article" date="2023" name="Plants (Basel)">
        <title>Annotation of the Turnera subulata (Passifloraceae) Draft Genome Reveals the S-Locus Evolved after the Divergence of Turneroideae from Passifloroideae in a Stepwise Manner.</title>
        <authorList>
            <person name="Henning P.M."/>
            <person name="Roalson E.H."/>
            <person name="Mir W."/>
            <person name="McCubbin A.G."/>
            <person name="Shore J.S."/>
        </authorList>
    </citation>
    <scope>NUCLEOTIDE SEQUENCE</scope>
    <source>
        <strain evidence="1">F60SS</strain>
    </source>
</reference>
<comment type="caution">
    <text evidence="1">The sequence shown here is derived from an EMBL/GenBank/DDBJ whole genome shotgun (WGS) entry which is preliminary data.</text>
</comment>
<dbReference type="Proteomes" id="UP001141552">
    <property type="component" value="Unassembled WGS sequence"/>
</dbReference>
<reference evidence="1" key="1">
    <citation type="submission" date="2022-02" db="EMBL/GenBank/DDBJ databases">
        <authorList>
            <person name="Henning P.M."/>
            <person name="McCubbin A.G."/>
            <person name="Shore J.S."/>
        </authorList>
    </citation>
    <scope>NUCLEOTIDE SEQUENCE</scope>
    <source>
        <strain evidence="1">F60SS</strain>
        <tissue evidence="1">Leaves</tissue>
    </source>
</reference>
<organism evidence="1 2">
    <name type="scientific">Turnera subulata</name>
    <dbReference type="NCBI Taxonomy" id="218843"/>
    <lineage>
        <taxon>Eukaryota</taxon>
        <taxon>Viridiplantae</taxon>
        <taxon>Streptophyta</taxon>
        <taxon>Embryophyta</taxon>
        <taxon>Tracheophyta</taxon>
        <taxon>Spermatophyta</taxon>
        <taxon>Magnoliopsida</taxon>
        <taxon>eudicotyledons</taxon>
        <taxon>Gunneridae</taxon>
        <taxon>Pentapetalae</taxon>
        <taxon>rosids</taxon>
        <taxon>fabids</taxon>
        <taxon>Malpighiales</taxon>
        <taxon>Passifloraceae</taxon>
        <taxon>Turnera</taxon>
    </lineage>
</organism>
<protein>
    <submittedName>
        <fullName evidence="1">Uncharacterized protein</fullName>
    </submittedName>
</protein>
<gene>
    <name evidence="1" type="ORF">Tsubulata_019070</name>
</gene>
<dbReference type="AlphaFoldDB" id="A0A9Q0G7E5"/>
<evidence type="ECO:0000313" key="1">
    <source>
        <dbReference type="EMBL" id="KAJ4844954.1"/>
    </source>
</evidence>
<feature type="non-terminal residue" evidence="1">
    <location>
        <position position="1"/>
    </location>
</feature>
<name>A0A9Q0G7E5_9ROSI</name>
<sequence>MSRRPASNGYDRLKTSFSSKVKLDVHQTIKNTFEKMLDKFVDTMFRFVDQPLPESQYS</sequence>
<keyword evidence="2" id="KW-1185">Reference proteome</keyword>
<evidence type="ECO:0000313" key="2">
    <source>
        <dbReference type="Proteomes" id="UP001141552"/>
    </source>
</evidence>
<dbReference type="EMBL" id="JAKUCV010001830">
    <property type="protein sequence ID" value="KAJ4844954.1"/>
    <property type="molecule type" value="Genomic_DNA"/>
</dbReference>